<organism evidence="3 4">
    <name type="scientific">Mycena rosella</name>
    <name type="common">Pink bonnet</name>
    <name type="synonym">Agaricus rosellus</name>
    <dbReference type="NCBI Taxonomy" id="1033263"/>
    <lineage>
        <taxon>Eukaryota</taxon>
        <taxon>Fungi</taxon>
        <taxon>Dikarya</taxon>
        <taxon>Basidiomycota</taxon>
        <taxon>Agaricomycotina</taxon>
        <taxon>Agaricomycetes</taxon>
        <taxon>Agaricomycetidae</taxon>
        <taxon>Agaricales</taxon>
        <taxon>Marasmiineae</taxon>
        <taxon>Mycenaceae</taxon>
        <taxon>Mycena</taxon>
    </lineage>
</organism>
<comment type="caution">
    <text evidence="3">The sequence shown here is derived from an EMBL/GenBank/DDBJ whole genome shotgun (WGS) entry which is preliminary data.</text>
</comment>
<name>A0AAD7DNC3_MYCRO</name>
<evidence type="ECO:0000313" key="4">
    <source>
        <dbReference type="Proteomes" id="UP001221757"/>
    </source>
</evidence>
<feature type="compositionally biased region" description="Pro residues" evidence="1">
    <location>
        <begin position="234"/>
        <end position="244"/>
    </location>
</feature>
<dbReference type="AlphaFoldDB" id="A0AAD7DNC3"/>
<keyword evidence="2" id="KW-0732">Signal</keyword>
<evidence type="ECO:0000313" key="3">
    <source>
        <dbReference type="EMBL" id="KAJ7694652.1"/>
    </source>
</evidence>
<feature type="compositionally biased region" description="Low complexity" evidence="1">
    <location>
        <begin position="245"/>
        <end position="255"/>
    </location>
</feature>
<protein>
    <submittedName>
        <fullName evidence="3">Uncharacterized protein</fullName>
    </submittedName>
</protein>
<proteinExistence type="predicted"/>
<feature type="signal peptide" evidence="2">
    <location>
        <begin position="1"/>
        <end position="15"/>
    </location>
</feature>
<dbReference type="EMBL" id="JARKIE010000041">
    <property type="protein sequence ID" value="KAJ7694652.1"/>
    <property type="molecule type" value="Genomic_DNA"/>
</dbReference>
<dbReference type="Gene3D" id="2.60.120.260">
    <property type="entry name" value="Galactose-binding domain-like"/>
    <property type="match status" value="1"/>
</dbReference>
<evidence type="ECO:0000256" key="2">
    <source>
        <dbReference type="SAM" id="SignalP"/>
    </source>
</evidence>
<dbReference type="Proteomes" id="UP001221757">
    <property type="component" value="Unassembled WGS sequence"/>
</dbReference>
<gene>
    <name evidence="3" type="ORF">B0H17DRAFT_1199171</name>
</gene>
<accession>A0AAD7DNC3</accession>
<keyword evidence="4" id="KW-1185">Reference proteome</keyword>
<feature type="region of interest" description="Disordered" evidence="1">
    <location>
        <begin position="227"/>
        <end position="255"/>
    </location>
</feature>
<sequence length="277" mass="28935">MHLFLCAFFVQVALSTSTLVNRTIDDTKGDSVSGLLPIYSPPAQFSPNSNCPTCKVRLDPARVFDGTWHDSSQLRDGPPVSVALSFNGTAIYIVCVLANTVKDAVTSSDFVFTLDGSRNGSFTHKPTSSPDYIYGANVFSVNGLEQGPHEVVLTTDNSTGSLLLFDYASYTSDERIGAPPAISPVTGTTASGLNGTAIPHSHSTISGAASFNAVPISSFAIASPTPRSPSISPLAPPLPTPSPPESSSGAPGSSVPNRTLSRILHATLIFVLVIAIW</sequence>
<reference evidence="3" key="1">
    <citation type="submission" date="2023-03" db="EMBL/GenBank/DDBJ databases">
        <title>Massive genome expansion in bonnet fungi (Mycena s.s.) driven by repeated elements and novel gene families across ecological guilds.</title>
        <authorList>
            <consortium name="Lawrence Berkeley National Laboratory"/>
            <person name="Harder C.B."/>
            <person name="Miyauchi S."/>
            <person name="Viragh M."/>
            <person name="Kuo A."/>
            <person name="Thoen E."/>
            <person name="Andreopoulos B."/>
            <person name="Lu D."/>
            <person name="Skrede I."/>
            <person name="Drula E."/>
            <person name="Henrissat B."/>
            <person name="Morin E."/>
            <person name="Kohler A."/>
            <person name="Barry K."/>
            <person name="LaButti K."/>
            <person name="Morin E."/>
            <person name="Salamov A."/>
            <person name="Lipzen A."/>
            <person name="Mereny Z."/>
            <person name="Hegedus B."/>
            <person name="Baldrian P."/>
            <person name="Stursova M."/>
            <person name="Weitz H."/>
            <person name="Taylor A."/>
            <person name="Grigoriev I.V."/>
            <person name="Nagy L.G."/>
            <person name="Martin F."/>
            <person name="Kauserud H."/>
        </authorList>
    </citation>
    <scope>NUCLEOTIDE SEQUENCE</scope>
    <source>
        <strain evidence="3">CBHHK067</strain>
    </source>
</reference>
<feature type="chain" id="PRO_5042025135" evidence="2">
    <location>
        <begin position="16"/>
        <end position="277"/>
    </location>
</feature>
<evidence type="ECO:0000256" key="1">
    <source>
        <dbReference type="SAM" id="MobiDB-lite"/>
    </source>
</evidence>